<keyword evidence="3" id="KW-1185">Reference proteome</keyword>
<gene>
    <name evidence="2" type="ORF">Slin15195_G110720</name>
</gene>
<evidence type="ECO:0000256" key="1">
    <source>
        <dbReference type="SAM" id="MobiDB-lite"/>
    </source>
</evidence>
<accession>A0A9Q9EQP1</accession>
<dbReference type="Proteomes" id="UP001056384">
    <property type="component" value="Chromosome 10"/>
</dbReference>
<name>A0A9Q9EQP1_9PEZI</name>
<protein>
    <submittedName>
        <fullName evidence="2">Uncharacterized protein</fullName>
    </submittedName>
</protein>
<organism evidence="2 3">
    <name type="scientific">Septoria linicola</name>
    <dbReference type="NCBI Taxonomy" id="215465"/>
    <lineage>
        <taxon>Eukaryota</taxon>
        <taxon>Fungi</taxon>
        <taxon>Dikarya</taxon>
        <taxon>Ascomycota</taxon>
        <taxon>Pezizomycotina</taxon>
        <taxon>Dothideomycetes</taxon>
        <taxon>Dothideomycetidae</taxon>
        <taxon>Mycosphaerellales</taxon>
        <taxon>Mycosphaerellaceae</taxon>
        <taxon>Septoria</taxon>
    </lineage>
</organism>
<evidence type="ECO:0000313" key="2">
    <source>
        <dbReference type="EMBL" id="USW57753.1"/>
    </source>
</evidence>
<dbReference type="AlphaFoldDB" id="A0A9Q9EQP1"/>
<reference evidence="2" key="1">
    <citation type="submission" date="2022-06" db="EMBL/GenBank/DDBJ databases">
        <title>Complete genome sequences of two strains of the flax pathogen Septoria linicola.</title>
        <authorList>
            <person name="Lapalu N."/>
            <person name="Simon A."/>
            <person name="Demenou B."/>
            <person name="Paumier D."/>
            <person name="Guillot M.-P."/>
            <person name="Gout L."/>
            <person name="Valade R."/>
        </authorList>
    </citation>
    <scope>NUCLEOTIDE SEQUENCE</scope>
    <source>
        <strain evidence="2">SE15195</strain>
    </source>
</reference>
<evidence type="ECO:0000313" key="3">
    <source>
        <dbReference type="Proteomes" id="UP001056384"/>
    </source>
</evidence>
<feature type="region of interest" description="Disordered" evidence="1">
    <location>
        <begin position="79"/>
        <end position="98"/>
    </location>
</feature>
<dbReference type="EMBL" id="CP099427">
    <property type="protein sequence ID" value="USW57753.1"/>
    <property type="molecule type" value="Genomic_DNA"/>
</dbReference>
<proteinExistence type="predicted"/>
<sequence length="142" mass="16361">MTTDLTHSFEDISSPINTLLTETLTISSLDTLYTILHTTYARFDKAVQDAANAGLQLSPRQGERLTQFDTDKMLRQMRERNADESSLRPHAEDVRRRADRVERQIVEVEKAIRVKAENDRMDEIVFEPTMNRDGDRDGDECC</sequence>